<dbReference type="EMBL" id="ASQP01000507">
    <property type="protein sequence ID" value="OMI33847.1"/>
    <property type="molecule type" value="Genomic_DNA"/>
</dbReference>
<evidence type="ECO:0000259" key="1">
    <source>
        <dbReference type="PROSITE" id="PS51733"/>
    </source>
</evidence>
<dbReference type="AlphaFoldDB" id="A0A1R1S6E9"/>
<gene>
    <name evidence="2" type="ORF">SPAR_39413</name>
</gene>
<keyword evidence="3" id="KW-1185">Reference proteome</keyword>
<organism evidence="2 3">
    <name type="scientific">Streptomyces sparsogenes DSM 40356</name>
    <dbReference type="NCBI Taxonomy" id="1331668"/>
    <lineage>
        <taxon>Bacteria</taxon>
        <taxon>Bacillati</taxon>
        <taxon>Actinomycetota</taxon>
        <taxon>Actinomycetes</taxon>
        <taxon>Kitasatosporales</taxon>
        <taxon>Streptomycetaceae</taxon>
        <taxon>Streptomyces</taxon>
    </lineage>
</organism>
<dbReference type="InterPro" id="IPR004143">
    <property type="entry name" value="BPL_LPL_catalytic"/>
</dbReference>
<evidence type="ECO:0000313" key="3">
    <source>
        <dbReference type="Proteomes" id="UP000186168"/>
    </source>
</evidence>
<feature type="domain" description="BPL/LPL catalytic" evidence="1">
    <location>
        <begin position="1"/>
        <end position="72"/>
    </location>
</feature>
<evidence type="ECO:0000313" key="2">
    <source>
        <dbReference type="EMBL" id="OMI33847.1"/>
    </source>
</evidence>
<reference evidence="2 3" key="1">
    <citation type="submission" date="2013-05" db="EMBL/GenBank/DDBJ databases">
        <title>Genome sequence of Streptomyces sparsogenes DSM 40356.</title>
        <authorList>
            <person name="Coyne S."/>
            <person name="Seebeck F.P."/>
        </authorList>
    </citation>
    <scope>NUCLEOTIDE SEQUENCE [LARGE SCALE GENOMIC DNA]</scope>
    <source>
        <strain evidence="2 3">DSM 40356</strain>
    </source>
</reference>
<proteinExistence type="predicted"/>
<comment type="caution">
    <text evidence="2">The sequence shown here is derived from an EMBL/GenBank/DDBJ whole genome shotgun (WGS) entry which is preliminary data.</text>
</comment>
<protein>
    <submittedName>
        <fullName evidence="2">ROK family protein</fullName>
    </submittedName>
</protein>
<feature type="non-terminal residue" evidence="2">
    <location>
        <position position="1"/>
    </location>
</feature>
<sequence length="72" mass="7143">LVRLLDIDRVLLGGRVVLADPEPYARGVAATLAADAARAGGRAVPVDVVGRGGQAVAEGAAQLVLAPLFAVG</sequence>
<dbReference type="Proteomes" id="UP000186168">
    <property type="component" value="Unassembled WGS sequence"/>
</dbReference>
<dbReference type="PROSITE" id="PS51733">
    <property type="entry name" value="BPL_LPL_CATALYTIC"/>
    <property type="match status" value="1"/>
</dbReference>
<name>A0A1R1S6E9_9ACTN</name>
<accession>A0A1R1S6E9</accession>